<evidence type="ECO:0008006" key="4">
    <source>
        <dbReference type="Google" id="ProtNLM"/>
    </source>
</evidence>
<protein>
    <recommendedName>
        <fullName evidence="4">Lipoprotein</fullName>
    </recommendedName>
</protein>
<dbReference type="RefSeq" id="WP_055681706.1">
    <property type="nucleotide sequence ID" value="NZ_CXPG01000013.1"/>
</dbReference>
<feature type="chain" id="PRO_5005806906" description="Lipoprotein" evidence="1">
    <location>
        <begin position="25"/>
        <end position="207"/>
    </location>
</feature>
<sequence>MLRAIALSLLLPLLAACGADNVYAPMQEVQSRAYRAEGGPTLTLLTAINNRTGSGGHSALMVSGSQRVIFDPAGTWWHPTAPERGDVIYGITPTMLDFYIDYHARPTYRVVSQEISVSPEIAERALQLVEAHGPAAKATCGQSVSGILRELGFGKVRRSWYPDRIMKDFETVQGVVRHEIRDDTVDEYSPGKPALRAVTDDGLVYAN</sequence>
<keyword evidence="1" id="KW-0732">Signal</keyword>
<keyword evidence="3" id="KW-1185">Reference proteome</keyword>
<evidence type="ECO:0000256" key="1">
    <source>
        <dbReference type="SAM" id="SignalP"/>
    </source>
</evidence>
<name>A0A0M6XMC2_9RHOB</name>
<accession>A0A0M6XMC2</accession>
<dbReference type="STRING" id="282197.SAMN04488517_105201"/>
<proteinExistence type="predicted"/>
<gene>
    <name evidence="2" type="ORF">JAN5088_01002</name>
</gene>
<reference evidence="2 3" key="1">
    <citation type="submission" date="2015-07" db="EMBL/GenBank/DDBJ databases">
        <authorList>
            <person name="Noorani M."/>
        </authorList>
    </citation>
    <scope>NUCLEOTIDE SEQUENCE [LARGE SCALE GENOMIC DNA]</scope>
    <source>
        <strain evidence="2 3">CECT 5088</strain>
    </source>
</reference>
<organism evidence="2 3">
    <name type="scientific">Jannaschia rubra</name>
    <dbReference type="NCBI Taxonomy" id="282197"/>
    <lineage>
        <taxon>Bacteria</taxon>
        <taxon>Pseudomonadati</taxon>
        <taxon>Pseudomonadota</taxon>
        <taxon>Alphaproteobacteria</taxon>
        <taxon>Rhodobacterales</taxon>
        <taxon>Roseobacteraceae</taxon>
        <taxon>Jannaschia</taxon>
    </lineage>
</organism>
<dbReference type="PROSITE" id="PS51257">
    <property type="entry name" value="PROKAR_LIPOPROTEIN"/>
    <property type="match status" value="1"/>
</dbReference>
<evidence type="ECO:0000313" key="2">
    <source>
        <dbReference type="EMBL" id="CTQ32239.1"/>
    </source>
</evidence>
<evidence type="ECO:0000313" key="3">
    <source>
        <dbReference type="Proteomes" id="UP000048908"/>
    </source>
</evidence>
<dbReference type="AlphaFoldDB" id="A0A0M6XMC2"/>
<dbReference type="EMBL" id="CXPG01000013">
    <property type="protein sequence ID" value="CTQ32239.1"/>
    <property type="molecule type" value="Genomic_DNA"/>
</dbReference>
<dbReference type="OrthoDB" id="7666390at2"/>
<feature type="signal peptide" evidence="1">
    <location>
        <begin position="1"/>
        <end position="24"/>
    </location>
</feature>
<dbReference type="Proteomes" id="UP000048908">
    <property type="component" value="Unassembled WGS sequence"/>
</dbReference>